<comment type="caution">
    <text evidence="1">The sequence shown here is derived from an EMBL/GenBank/DDBJ whole genome shotgun (WGS) entry which is preliminary data.</text>
</comment>
<proteinExistence type="predicted"/>
<organism evidence="1 2">
    <name type="scientific">Palleniella muris</name>
    <dbReference type="NCBI Taxonomy" id="3038145"/>
    <lineage>
        <taxon>Bacteria</taxon>
        <taxon>Pseudomonadati</taxon>
        <taxon>Bacteroidota</taxon>
        <taxon>Bacteroidia</taxon>
        <taxon>Bacteroidales</taxon>
        <taxon>Prevotellaceae</taxon>
        <taxon>Palleniella</taxon>
    </lineage>
</organism>
<gene>
    <name evidence="1" type="ORF">E5358_14260</name>
</gene>
<evidence type="ECO:0000313" key="2">
    <source>
        <dbReference type="Proteomes" id="UP000308886"/>
    </source>
</evidence>
<dbReference type="EMBL" id="SRZC01000034">
    <property type="protein sequence ID" value="TGX79907.1"/>
    <property type="molecule type" value="Genomic_DNA"/>
</dbReference>
<name>A0AC61QLU2_9BACT</name>
<reference evidence="1" key="1">
    <citation type="submission" date="2019-04" db="EMBL/GenBank/DDBJ databases">
        <title>Microbes associate with the intestines of laboratory mice.</title>
        <authorList>
            <person name="Navarre W."/>
            <person name="Wong E."/>
            <person name="Huang K."/>
            <person name="Tropini C."/>
            <person name="Ng K."/>
            <person name="Yu B."/>
        </authorList>
    </citation>
    <scope>NUCLEOTIDE SEQUENCE</scope>
    <source>
        <strain evidence="1">NM73_A23</strain>
    </source>
</reference>
<sequence length="472" mass="53418">MKQYIIISALLLVTALMSSCTPDSPEMSADEFLEVDNPMTYWVNGINKEMALAVGTFAELLDVATDNYRNVYSRSNREFDKPNIQYTDIDVENLQRHVGKLREMSLYALNTIAARDIPTDEQLADIYTALAYSYILAGENFVALPMEENGRPMVWQEHLRKAVEVLEEANAKVGLASFKPVCHTLLARAYHRLGNRLAAKENAEKALSYDKTFCAMVDFDEANGVVSNIKDRSFSANWWEPLPRLDFLDPKYQQSAESQRIAYAKAEENYLILAECCAADGASVEDFKEAFMDDFFRLVMSRGAQSFEDNLEMREATAVDGTVVNLNTSDWKVRASSEDEYFEGLVLNRSKGLITVPAVSGTSVDANRMRNAFGRDFLELVYLLRQEVFFAEGRRFSDLGMRLPLCEVEAAKVRNRYPDVDVSMFIKAYIPAYLPTEQYGMDAYTVDAADRTVTIKYNLNRLIVDSHATAFE</sequence>
<accession>A0AC61QLU2</accession>
<dbReference type="Proteomes" id="UP000308886">
    <property type="component" value="Unassembled WGS sequence"/>
</dbReference>
<evidence type="ECO:0000313" key="1">
    <source>
        <dbReference type="EMBL" id="TGX79907.1"/>
    </source>
</evidence>
<protein>
    <submittedName>
        <fullName evidence="1">Uncharacterized protein</fullName>
    </submittedName>
</protein>
<keyword evidence="2" id="KW-1185">Reference proteome</keyword>